<evidence type="ECO:0000313" key="2">
    <source>
        <dbReference type="Proteomes" id="UP001151752"/>
    </source>
</evidence>
<proteinExistence type="predicted"/>
<dbReference type="EMBL" id="JAPFFM010000009">
    <property type="protein sequence ID" value="KAJ6747616.1"/>
    <property type="molecule type" value="Genomic_DNA"/>
</dbReference>
<evidence type="ECO:0000313" key="1">
    <source>
        <dbReference type="EMBL" id="KAJ6747616.1"/>
    </source>
</evidence>
<dbReference type="Proteomes" id="UP001151752">
    <property type="component" value="Chromosome 6"/>
</dbReference>
<accession>A0A9Q0VF50</accession>
<comment type="caution">
    <text evidence="1">The sequence shown here is derived from an EMBL/GenBank/DDBJ whole genome shotgun (WGS) entry which is preliminary data.</text>
</comment>
<dbReference type="AlphaFoldDB" id="A0A9Q0VF50"/>
<protein>
    <submittedName>
        <fullName evidence="1">Uncharacterized protein</fullName>
    </submittedName>
</protein>
<gene>
    <name evidence="1" type="ORF">OIU74_029970</name>
</gene>
<sequence length="68" mass="7047">MATYCKTSFFGFENIDGITDGCCDFSHNNRAAVLAAVATATSSISLSASFDDVSSRCPGILSGISKDT</sequence>
<reference evidence="1" key="2">
    <citation type="journal article" date="2023" name="Int. J. Mol. Sci.">
        <title>De Novo Assembly and Annotation of 11 Diverse Shrub Willow (Salix) Genomes Reveals Novel Gene Organization in Sex-Linked Regions.</title>
        <authorList>
            <person name="Hyden B."/>
            <person name="Feng K."/>
            <person name="Yates T.B."/>
            <person name="Jawdy S."/>
            <person name="Cereghino C."/>
            <person name="Smart L.B."/>
            <person name="Muchero W."/>
        </authorList>
    </citation>
    <scope>NUCLEOTIDE SEQUENCE</scope>
    <source>
        <tissue evidence="1">Shoot tip</tissue>
    </source>
</reference>
<name>A0A9Q0VF50_9ROSI</name>
<reference evidence="1" key="1">
    <citation type="submission" date="2022-11" db="EMBL/GenBank/DDBJ databases">
        <authorList>
            <person name="Hyden B.L."/>
            <person name="Feng K."/>
            <person name="Yates T."/>
            <person name="Jawdy S."/>
            <person name="Smart L.B."/>
            <person name="Muchero W."/>
        </authorList>
    </citation>
    <scope>NUCLEOTIDE SEQUENCE</scope>
    <source>
        <tissue evidence="1">Shoot tip</tissue>
    </source>
</reference>
<keyword evidence="2" id="KW-1185">Reference proteome</keyword>
<organism evidence="1 2">
    <name type="scientific">Salix koriyanagi</name>
    <dbReference type="NCBI Taxonomy" id="2511006"/>
    <lineage>
        <taxon>Eukaryota</taxon>
        <taxon>Viridiplantae</taxon>
        <taxon>Streptophyta</taxon>
        <taxon>Embryophyta</taxon>
        <taxon>Tracheophyta</taxon>
        <taxon>Spermatophyta</taxon>
        <taxon>Magnoliopsida</taxon>
        <taxon>eudicotyledons</taxon>
        <taxon>Gunneridae</taxon>
        <taxon>Pentapetalae</taxon>
        <taxon>rosids</taxon>
        <taxon>fabids</taxon>
        <taxon>Malpighiales</taxon>
        <taxon>Salicaceae</taxon>
        <taxon>Saliceae</taxon>
        <taxon>Salix</taxon>
    </lineage>
</organism>